<organism evidence="1 2">
    <name type="scientific">Stella humosa</name>
    <dbReference type="NCBI Taxonomy" id="94"/>
    <lineage>
        <taxon>Bacteria</taxon>
        <taxon>Pseudomonadati</taxon>
        <taxon>Pseudomonadota</taxon>
        <taxon>Alphaproteobacteria</taxon>
        <taxon>Rhodospirillales</taxon>
        <taxon>Stellaceae</taxon>
        <taxon>Stella</taxon>
    </lineage>
</organism>
<evidence type="ECO:0000313" key="2">
    <source>
        <dbReference type="Proteomes" id="UP000278222"/>
    </source>
</evidence>
<comment type="caution">
    <text evidence="1">The sequence shown here is derived from an EMBL/GenBank/DDBJ whole genome shotgun (WGS) entry which is preliminary data.</text>
</comment>
<proteinExistence type="predicted"/>
<accession>A0A3N1LHP4</accession>
<dbReference type="EMBL" id="RJKX01000014">
    <property type="protein sequence ID" value="ROP90770.1"/>
    <property type="molecule type" value="Genomic_DNA"/>
</dbReference>
<dbReference type="AlphaFoldDB" id="A0A3N1LHP4"/>
<gene>
    <name evidence="1" type="ORF">EDC65_2629</name>
</gene>
<reference evidence="1 2" key="1">
    <citation type="submission" date="2018-11" db="EMBL/GenBank/DDBJ databases">
        <title>Genomic Encyclopedia of Type Strains, Phase IV (KMG-IV): sequencing the most valuable type-strain genomes for metagenomic binning, comparative biology and taxonomic classification.</title>
        <authorList>
            <person name="Goeker M."/>
        </authorList>
    </citation>
    <scope>NUCLEOTIDE SEQUENCE [LARGE SCALE GENOMIC DNA]</scope>
    <source>
        <strain evidence="1 2">DSM 5900</strain>
    </source>
</reference>
<name>A0A3N1LHP4_9PROT</name>
<dbReference type="Proteomes" id="UP000278222">
    <property type="component" value="Unassembled WGS sequence"/>
</dbReference>
<sequence length="77" mass="7879">MNKSFWIGCVVGAAVAAAVPLAALPLISDGMGLPQQTPVHLLCVDGQGNISQTLKMVHQGIFVGIPNAPNGVSLICQ</sequence>
<keyword evidence="2" id="KW-1185">Reference proteome</keyword>
<evidence type="ECO:0000313" key="1">
    <source>
        <dbReference type="EMBL" id="ROP90770.1"/>
    </source>
</evidence>
<protein>
    <submittedName>
        <fullName evidence="1">Uncharacterized protein</fullName>
    </submittedName>
</protein>